<dbReference type="EMBL" id="JAHLUN010000010">
    <property type="protein sequence ID" value="KAG7763727.1"/>
    <property type="molecule type" value="Genomic_DNA"/>
</dbReference>
<dbReference type="InterPro" id="IPR000086">
    <property type="entry name" value="NUDIX_hydrolase_dom"/>
</dbReference>
<dbReference type="AlphaFoldDB" id="A0AAN6D5I7"/>
<evidence type="ECO:0000259" key="1">
    <source>
        <dbReference type="PROSITE" id="PS51462"/>
    </source>
</evidence>
<sequence>MSFLDVIKGMDVVPYPHEEDYDIFQKSVYVLYSHDRRFQLGYLLPLVVTELDRSGLVFVDKDSRSVQLAPELSTVELRSDKLNQMATEWKNAGLFSTLDGWRNELYTIYSPEKEPYMYLERALCPLLGVVMYGVHINGYVRTKEGLKLWIPRRSATKQTFPGMLDNTVAGGLGYPHGLMETCIKECYEEAGLTEDIVKQNLRNVGVMSFFYQSKKGDYTTEAGLLQPEVEYLYDLEMSGKTLPSPVDGEAEDFQLLGIPQICDLVKSGQFTPTCSGVIIDFLMRHGYLVPENEPHYIELAARLHRNLPFPLR</sequence>
<name>A0AAN6D5I7_9ASCO</name>
<dbReference type="PROSITE" id="PS51462">
    <property type="entry name" value="NUDIX"/>
    <property type="match status" value="1"/>
</dbReference>
<dbReference type="Gene3D" id="3.90.79.10">
    <property type="entry name" value="Nucleoside Triphosphate Pyrophosphohydrolase"/>
    <property type="match status" value="1"/>
</dbReference>
<dbReference type="Proteomes" id="UP000738402">
    <property type="component" value="Unassembled WGS sequence"/>
</dbReference>
<evidence type="ECO:0000313" key="5">
    <source>
        <dbReference type="Proteomes" id="UP000738402"/>
    </source>
</evidence>
<proteinExistence type="predicted"/>
<gene>
    <name evidence="2" type="ORF">KL933_003181</name>
    <name evidence="3" type="ORF">KL946_003828</name>
</gene>
<organism evidence="2 5">
    <name type="scientific">Ogataea haglerorum</name>
    <dbReference type="NCBI Taxonomy" id="1937702"/>
    <lineage>
        <taxon>Eukaryota</taxon>
        <taxon>Fungi</taxon>
        <taxon>Dikarya</taxon>
        <taxon>Ascomycota</taxon>
        <taxon>Saccharomycotina</taxon>
        <taxon>Pichiomycetes</taxon>
        <taxon>Pichiales</taxon>
        <taxon>Pichiaceae</taxon>
        <taxon>Ogataea</taxon>
    </lineage>
</organism>
<reference evidence="2 4" key="1">
    <citation type="journal article" date="2021" name="G3 (Bethesda)">
        <title>Genomic diversity, chromosomal rearrangements, and interspecies hybridization in the ogataea polymorpha species complex.</title>
        <authorList>
            <person name="Hanson S.J."/>
            <person name="Cinneide E.O."/>
            <person name="Salzberg L.I."/>
            <person name="Wolfe K.H."/>
            <person name="McGowan J."/>
            <person name="Fitzpatrick D.A."/>
            <person name="Matlin K."/>
        </authorList>
    </citation>
    <scope>NUCLEOTIDE SEQUENCE</scope>
    <source>
        <strain evidence="3">81-436-3</strain>
        <strain evidence="2">83-405-1</strain>
    </source>
</reference>
<dbReference type="Pfam" id="PF15916">
    <property type="entry name" value="DUF4743"/>
    <property type="match status" value="1"/>
</dbReference>
<dbReference type="PANTHER" id="PTHR13622">
    <property type="entry name" value="THIAMIN PYROPHOSPHOKINASE"/>
    <property type="match status" value="1"/>
</dbReference>
<keyword evidence="4" id="KW-1185">Reference proteome</keyword>
<evidence type="ECO:0000313" key="4">
    <source>
        <dbReference type="Proteomes" id="UP000697297"/>
    </source>
</evidence>
<dbReference type="InterPro" id="IPR031804">
    <property type="entry name" value="DUF4743"/>
</dbReference>
<accession>A0AAN6D5I7</accession>
<dbReference type="CDD" id="cd03676">
    <property type="entry name" value="NUDIX_Tnr3_like"/>
    <property type="match status" value="1"/>
</dbReference>
<feature type="domain" description="Nudix hydrolase" evidence="1">
    <location>
        <begin position="131"/>
        <end position="278"/>
    </location>
</feature>
<comment type="caution">
    <text evidence="2">The sequence shown here is derived from an EMBL/GenBank/DDBJ whole genome shotgun (WGS) entry which is preliminary data.</text>
</comment>
<dbReference type="InterPro" id="IPR015797">
    <property type="entry name" value="NUDIX_hydrolase-like_dom_sf"/>
</dbReference>
<protein>
    <recommendedName>
        <fullName evidence="1">Nudix hydrolase domain-containing protein</fullName>
    </recommendedName>
</protein>
<dbReference type="SUPFAM" id="SSF55811">
    <property type="entry name" value="Nudix"/>
    <property type="match status" value="1"/>
</dbReference>
<dbReference type="PANTHER" id="PTHR13622:SF8">
    <property type="entry name" value="THIAMIN PYROPHOSPHOKINASE 1"/>
    <property type="match status" value="1"/>
</dbReference>
<evidence type="ECO:0000313" key="2">
    <source>
        <dbReference type="EMBL" id="KAG7726898.1"/>
    </source>
</evidence>
<dbReference type="FunFam" id="3.90.79.10:FF:000019">
    <property type="entry name" value="Thiamin pyrophosphokinase, putative"/>
    <property type="match status" value="1"/>
</dbReference>
<dbReference type="Proteomes" id="UP000697297">
    <property type="component" value="Unassembled WGS sequence"/>
</dbReference>
<dbReference type="EMBL" id="JAHLUH010000008">
    <property type="protein sequence ID" value="KAG7726898.1"/>
    <property type="molecule type" value="Genomic_DNA"/>
</dbReference>
<evidence type="ECO:0000313" key="3">
    <source>
        <dbReference type="EMBL" id="KAG7763727.1"/>
    </source>
</evidence>
<dbReference type="GO" id="GO:0044715">
    <property type="term" value="F:8-oxo-dGDP phosphatase activity"/>
    <property type="evidence" value="ECO:0007669"/>
    <property type="project" value="UniProtKB-ARBA"/>
</dbReference>